<keyword evidence="1" id="KW-0597">Phosphoprotein</keyword>
<reference evidence="6" key="1">
    <citation type="journal article" date="2019" name="Int. J. Syst. Evol. Microbiol.">
        <title>The Global Catalogue of Microorganisms (GCM) 10K type strain sequencing project: providing services to taxonomists for standard genome sequencing and annotation.</title>
        <authorList>
            <consortium name="The Broad Institute Genomics Platform"/>
            <consortium name="The Broad Institute Genome Sequencing Center for Infectious Disease"/>
            <person name="Wu L."/>
            <person name="Ma J."/>
        </authorList>
    </citation>
    <scope>NUCLEOTIDE SEQUENCE [LARGE SCALE GENOMIC DNA]</scope>
    <source>
        <strain evidence="6">CGMCC 1.19062</strain>
    </source>
</reference>
<dbReference type="RefSeq" id="WP_379874286.1">
    <property type="nucleotide sequence ID" value="NZ_JBHUIP010000001.1"/>
</dbReference>
<dbReference type="Gene3D" id="1.20.120.160">
    <property type="entry name" value="HPT domain"/>
    <property type="match status" value="1"/>
</dbReference>
<organism evidence="5 6">
    <name type="scientific">Lacibacterium aquatile</name>
    <dbReference type="NCBI Taxonomy" id="1168082"/>
    <lineage>
        <taxon>Bacteria</taxon>
        <taxon>Pseudomonadati</taxon>
        <taxon>Pseudomonadota</taxon>
        <taxon>Alphaproteobacteria</taxon>
        <taxon>Rhodospirillales</taxon>
        <taxon>Rhodospirillaceae</taxon>
    </lineage>
</organism>
<dbReference type="Gene3D" id="3.40.50.2300">
    <property type="match status" value="1"/>
</dbReference>
<evidence type="ECO:0000313" key="6">
    <source>
        <dbReference type="Proteomes" id="UP001597295"/>
    </source>
</evidence>
<gene>
    <name evidence="5" type="ORF">ACFSM5_01110</name>
</gene>
<dbReference type="SUPFAM" id="SSF47226">
    <property type="entry name" value="Histidine-containing phosphotransfer domain, HPT domain"/>
    <property type="match status" value="1"/>
</dbReference>
<dbReference type="InterPro" id="IPR011006">
    <property type="entry name" value="CheY-like_superfamily"/>
</dbReference>
<evidence type="ECO:0000313" key="5">
    <source>
        <dbReference type="EMBL" id="MFD2261466.1"/>
    </source>
</evidence>
<dbReference type="InterPro" id="IPR008207">
    <property type="entry name" value="Sig_transdc_His_kin_Hpt_dom"/>
</dbReference>
<dbReference type="Pfam" id="PF01627">
    <property type="entry name" value="Hpt"/>
    <property type="match status" value="1"/>
</dbReference>
<evidence type="ECO:0000256" key="3">
    <source>
        <dbReference type="PROSITE-ProRule" id="PRU00169"/>
    </source>
</evidence>
<dbReference type="PROSITE" id="PS50110">
    <property type="entry name" value="RESPONSE_REGULATORY"/>
    <property type="match status" value="1"/>
</dbReference>
<dbReference type="Proteomes" id="UP001597295">
    <property type="component" value="Unassembled WGS sequence"/>
</dbReference>
<dbReference type="CDD" id="cd00156">
    <property type="entry name" value="REC"/>
    <property type="match status" value="1"/>
</dbReference>
<sequence>MSDVDLNEDRLVTEFQEESHDTCNEIDVMIGNLRSRSIDAAEALSAMRRHFHNLRLGARAAGLPAVDVIAHQMVDYCTQIEKLGDKQLDDLQAFTDKLRGALDGEVSVNEIRQVVRQLPIHSNFDVNDIQLLDIVVLLVSPQRAAAMFVERELRACGYRVMNASKSFEAIELAVRIKPDLIIASAVLDDLSGIDLACAINAMPATQAIPFALLTSFGWGDSSLDGLPPRAALIRKGAQFGDDLADALSRFQIT</sequence>
<name>A0ABW5DNF0_9PROT</name>
<proteinExistence type="predicted"/>
<evidence type="ECO:0000259" key="4">
    <source>
        <dbReference type="PROSITE" id="PS50110"/>
    </source>
</evidence>
<evidence type="ECO:0000256" key="2">
    <source>
        <dbReference type="ARBA" id="ARBA00023012"/>
    </source>
</evidence>
<comment type="caution">
    <text evidence="5">The sequence shown here is derived from an EMBL/GenBank/DDBJ whole genome shotgun (WGS) entry which is preliminary data.</text>
</comment>
<dbReference type="InterPro" id="IPR050595">
    <property type="entry name" value="Bact_response_regulator"/>
</dbReference>
<comment type="caution">
    <text evidence="3">Lacks conserved residue(s) required for the propagation of feature annotation.</text>
</comment>
<accession>A0ABW5DNF0</accession>
<protein>
    <submittedName>
        <fullName evidence="5">Hpt domain-containing protein</fullName>
    </submittedName>
</protein>
<dbReference type="EMBL" id="JBHUIP010000001">
    <property type="protein sequence ID" value="MFD2261466.1"/>
    <property type="molecule type" value="Genomic_DNA"/>
</dbReference>
<dbReference type="PANTHER" id="PTHR44591">
    <property type="entry name" value="STRESS RESPONSE REGULATOR PROTEIN 1"/>
    <property type="match status" value="1"/>
</dbReference>
<keyword evidence="6" id="KW-1185">Reference proteome</keyword>
<dbReference type="InterPro" id="IPR036641">
    <property type="entry name" value="HPT_dom_sf"/>
</dbReference>
<feature type="domain" description="Response regulatory" evidence="4">
    <location>
        <begin position="135"/>
        <end position="253"/>
    </location>
</feature>
<dbReference type="SUPFAM" id="SSF52172">
    <property type="entry name" value="CheY-like"/>
    <property type="match status" value="1"/>
</dbReference>
<keyword evidence="2" id="KW-0902">Two-component regulatory system</keyword>
<dbReference type="InterPro" id="IPR001789">
    <property type="entry name" value="Sig_transdc_resp-reg_receiver"/>
</dbReference>
<evidence type="ECO:0000256" key="1">
    <source>
        <dbReference type="ARBA" id="ARBA00022553"/>
    </source>
</evidence>
<dbReference type="PANTHER" id="PTHR44591:SF3">
    <property type="entry name" value="RESPONSE REGULATORY DOMAIN-CONTAINING PROTEIN"/>
    <property type="match status" value="1"/>
</dbReference>